<feature type="region of interest" description="Disordered" evidence="1">
    <location>
        <begin position="105"/>
        <end position="146"/>
    </location>
</feature>
<feature type="region of interest" description="Disordered" evidence="1">
    <location>
        <begin position="1044"/>
        <end position="1101"/>
    </location>
</feature>
<evidence type="ECO:0000256" key="1">
    <source>
        <dbReference type="SAM" id="MobiDB-lite"/>
    </source>
</evidence>
<accession>A0A371D4U5</accession>
<keyword evidence="3" id="KW-1185">Reference proteome</keyword>
<sequence length="1101" mass="125507">MQEPDFNTADLAHFNVARELKRLDTYTEGEGGSAFSGMDGWLRGEVCVRVPKEGVRYASEEEAPLFKLKNIWHRRFREVIRSALQQECVKDWHMIPHRLFACVPSEDTSRTPSPMPSTSSRSSSSSRSPSSSFGSQSSSDSSSDDDEDFRIWTEIFNSDTALEEDTAIRAQPREAGDPDDLEYCVTLIILYSDSTRLTNFGTASLWPIYMYFGNQSKYMRGRPKAYAAHHMAYIPSLPDQIQDFYTEEYNESATAAVLTFLRRELIQQILLLLLDDEFMYTYIHGDIVVCGDGVTRRQFPRFVLHIADYVEKILLACLRYFAKCPCPRCKTPKDKLIQMGTHADDLRRNKTRVDDNDVLRRISLARRWIFQDGMPLTSVYLDRILGDLSLTPTRSAFSIRLREHNFNFYSLFAPDFMHEVELGVWKSVFTHFMRILNAVGGDSIATFNKRFRNVPTFGRSTIRKFSRNVCDQGKLAARDYEDRLQCFMPVFEGLLPSKADGRIVLNLTFDLAMLLSLGKLRMHSPKTIDALSRAAGSVGESVRTFAKKVCPKYHTIELPKELAARGRRKARMTKGKKLGSRTAKHKIFNHETYKFHALRDYAATVLALGPLDNSSAQTGESEHIHAKNEYERTNKVDAEAQIARRMLHSEKLREVRKRVDAGRAARKKKLKEALETHGKGNSRTVDGEEDEQRKLVEDEGQKLPYSSAAQRYHVAQSQRKHDNIFNWVSSFGSDPALEDFYRLLKDHLLTRLQERGLLASEEPEGYSFQDRARLVIHKELLFWHEVLRLNWTSYDLQRSQDAVNPKNHGDVMLLADCTDDDNDPAHPYIYARVVRVFHVNARLYDSPMQAFERMDVLFVRWFRIDTSAPGGFTQKRLHRVEFVPRGDQKPAFGFVDPLDVVRGTHIVPAFAYGRTSKLLGPSMARDIASVSDKPTQEHAETDFRYYYVNFFVDRDMFMRYFGGGIGHRGLRMKSTPALDDEVVDPDWQDMVDDMDEDQDTADAGVGDEFPAAVACEEDLLRLVPEIAKAGVEGALQQELAAFKAAMDSDSGEEGEEEEEEEETDEWEVEDEDGRPEVLGAGPDALGEGLDNEYGMCGFATL</sequence>
<name>A0A371D4U5_9APHY</name>
<organism evidence="2 3">
    <name type="scientific">Lentinus brumalis</name>
    <dbReference type="NCBI Taxonomy" id="2498619"/>
    <lineage>
        <taxon>Eukaryota</taxon>
        <taxon>Fungi</taxon>
        <taxon>Dikarya</taxon>
        <taxon>Basidiomycota</taxon>
        <taxon>Agaricomycotina</taxon>
        <taxon>Agaricomycetes</taxon>
        <taxon>Polyporales</taxon>
        <taxon>Polyporaceae</taxon>
        <taxon>Lentinus</taxon>
    </lineage>
</organism>
<dbReference type="EMBL" id="KZ857418">
    <property type="protein sequence ID" value="RDX47558.1"/>
    <property type="molecule type" value="Genomic_DNA"/>
</dbReference>
<reference evidence="2 3" key="1">
    <citation type="journal article" date="2018" name="Biotechnol. Biofuels">
        <title>Integrative visual omics of the white-rot fungus Polyporus brumalis exposes the biotechnological potential of its oxidative enzymes for delignifying raw plant biomass.</title>
        <authorList>
            <person name="Miyauchi S."/>
            <person name="Rancon A."/>
            <person name="Drula E."/>
            <person name="Hage H."/>
            <person name="Chaduli D."/>
            <person name="Favel A."/>
            <person name="Grisel S."/>
            <person name="Henrissat B."/>
            <person name="Herpoel-Gimbert I."/>
            <person name="Ruiz-Duenas F.J."/>
            <person name="Chevret D."/>
            <person name="Hainaut M."/>
            <person name="Lin J."/>
            <person name="Wang M."/>
            <person name="Pangilinan J."/>
            <person name="Lipzen A."/>
            <person name="Lesage-Meessen L."/>
            <person name="Navarro D."/>
            <person name="Riley R."/>
            <person name="Grigoriev I.V."/>
            <person name="Zhou S."/>
            <person name="Raouche S."/>
            <person name="Rosso M.N."/>
        </authorList>
    </citation>
    <scope>NUCLEOTIDE SEQUENCE [LARGE SCALE GENOMIC DNA]</scope>
    <source>
        <strain evidence="2 3">BRFM 1820</strain>
    </source>
</reference>
<dbReference type="STRING" id="139420.A0A371D4U5"/>
<proteinExistence type="predicted"/>
<feature type="compositionally biased region" description="Acidic residues" evidence="1">
    <location>
        <begin position="1049"/>
        <end position="1073"/>
    </location>
</feature>
<dbReference type="InterPro" id="IPR041078">
    <property type="entry name" value="Plavaka"/>
</dbReference>
<dbReference type="AlphaFoldDB" id="A0A371D4U5"/>
<feature type="compositionally biased region" description="Low complexity" evidence="1">
    <location>
        <begin position="110"/>
        <end position="141"/>
    </location>
</feature>
<evidence type="ECO:0000313" key="3">
    <source>
        <dbReference type="Proteomes" id="UP000256964"/>
    </source>
</evidence>
<gene>
    <name evidence="2" type="ORF">OH76DRAFT_1354161</name>
</gene>
<protein>
    <submittedName>
        <fullName evidence="2">Uncharacterized protein</fullName>
    </submittedName>
</protein>
<feature type="region of interest" description="Disordered" evidence="1">
    <location>
        <begin position="658"/>
        <end position="694"/>
    </location>
</feature>
<dbReference type="Pfam" id="PF18759">
    <property type="entry name" value="Plavaka"/>
    <property type="match status" value="1"/>
</dbReference>
<dbReference type="OrthoDB" id="3208495at2759"/>
<evidence type="ECO:0000313" key="2">
    <source>
        <dbReference type="EMBL" id="RDX47558.1"/>
    </source>
</evidence>
<dbReference type="Proteomes" id="UP000256964">
    <property type="component" value="Unassembled WGS sequence"/>
</dbReference>